<protein>
    <submittedName>
        <fullName evidence="1">Uncharacterized protein</fullName>
    </submittedName>
</protein>
<gene>
    <name evidence="1" type="ORF">SAMN02787118_14139</name>
</gene>
<dbReference type="Proteomes" id="UP000181942">
    <property type="component" value="Unassembled WGS sequence"/>
</dbReference>
<accession>A0A1I2WZL3</accession>
<proteinExistence type="predicted"/>
<evidence type="ECO:0000313" key="2">
    <source>
        <dbReference type="Proteomes" id="UP000181942"/>
    </source>
</evidence>
<dbReference type="AlphaFoldDB" id="A0A1I2WZL3"/>
<dbReference type="EMBL" id="FONR01000041">
    <property type="protein sequence ID" value="SFH06632.1"/>
    <property type="molecule type" value="Genomic_DNA"/>
</dbReference>
<sequence>MARSRARTALDALAGLIEAAVDVRGRDLATRIGLITPDATGLLAHDTGDGMSEVFRKAD</sequence>
<name>A0A1I2WZL3_9ACTN</name>
<organism evidence="1 2">
    <name type="scientific">Streptomyces mirabilis</name>
    <dbReference type="NCBI Taxonomy" id="68239"/>
    <lineage>
        <taxon>Bacteria</taxon>
        <taxon>Bacillati</taxon>
        <taxon>Actinomycetota</taxon>
        <taxon>Actinomycetes</taxon>
        <taxon>Kitasatosporales</taxon>
        <taxon>Streptomycetaceae</taxon>
        <taxon>Streptomyces</taxon>
    </lineage>
</organism>
<dbReference type="RefSeq" id="WP_075033496.1">
    <property type="nucleotide sequence ID" value="NZ_FONR01000041.1"/>
</dbReference>
<reference evidence="1 2" key="1">
    <citation type="submission" date="2016-10" db="EMBL/GenBank/DDBJ databases">
        <authorList>
            <person name="de Groot N.N."/>
        </authorList>
    </citation>
    <scope>NUCLEOTIDE SEQUENCE [LARGE SCALE GENOMIC DNA]</scope>
    <source>
        <strain evidence="1 2">OK461</strain>
    </source>
</reference>
<evidence type="ECO:0000313" key="1">
    <source>
        <dbReference type="EMBL" id="SFH06632.1"/>
    </source>
</evidence>